<evidence type="ECO:0000313" key="1">
    <source>
        <dbReference type="EMBL" id="CAJ2663783.1"/>
    </source>
</evidence>
<gene>
    <name evidence="1" type="ORF">MILVUS5_LOCUS29137</name>
</gene>
<protein>
    <submittedName>
        <fullName evidence="1">Uncharacterized protein</fullName>
    </submittedName>
</protein>
<name>A0ACB0L654_TRIPR</name>
<keyword evidence="2" id="KW-1185">Reference proteome</keyword>
<dbReference type="Proteomes" id="UP001177021">
    <property type="component" value="Unassembled WGS sequence"/>
</dbReference>
<sequence length="704" mass="79569">MMGMLMHFLSELLGVLTILVSIQAQDQSGFISLDCGLPVHSRYSDRSTGINYISDANFIDTGVSKRTNVKLGKTERLSQRLLEYVRSFPNGVRNCYRINVTSGTKYLIRATFAYSNYDNLNQLPEFEIHLGANFVDTVNISFNETFYTSGEIIYTPSQDYIQPCLVNIVKGTPFISAIELRPLNNTTYVIDSANSVLSLFERFSLGSNTDFDYRYKDDVYDRIWSPYELSSDWRRLSTSVNNVNLSLIQEDDYKPPAIVMSTAVTPVNESAPLQFYWDADNVNDKYYFYMYFYEVEKLSANETREFNFTLNGEFSYGPVTPPETIHSTTYFTGDETYVVSLSKTQDSTLPPILNAIEVYKVKDLSHSETQQDEVDAMTNIKKAYGVSRNWQGDPCAPVNYMWKGLNCSSDGNNIPRITSLDLSSSGLIGKIASSISKLTMLQYLDLSNNSLSGSLPDFLTQLPSLKVLKVGKNKLTGLVPNELLERSKLRSLSLSLEDNPGLCTTQSCKKKKNNWSVPLIASFSALIVIFLISFGLWRFRRQIRNSWRRTIVTPTSSNSKKKGSMKSKHQVFSYTELLNITDNFKTIIGEGGFGKVYLGILQDHTQVAVKMLSPSSAQGYKEFKSEAQLLTMVHHTNLVSFIGYCNEDEIKALVYEYMANGNLEELLLVKNTNILKWNERLKIAVGASHGNVLFMETSFLHCQF</sequence>
<dbReference type="EMBL" id="CASHSV030000409">
    <property type="protein sequence ID" value="CAJ2663783.1"/>
    <property type="molecule type" value="Genomic_DNA"/>
</dbReference>
<proteinExistence type="predicted"/>
<organism evidence="1 2">
    <name type="scientific">Trifolium pratense</name>
    <name type="common">Red clover</name>
    <dbReference type="NCBI Taxonomy" id="57577"/>
    <lineage>
        <taxon>Eukaryota</taxon>
        <taxon>Viridiplantae</taxon>
        <taxon>Streptophyta</taxon>
        <taxon>Embryophyta</taxon>
        <taxon>Tracheophyta</taxon>
        <taxon>Spermatophyta</taxon>
        <taxon>Magnoliopsida</taxon>
        <taxon>eudicotyledons</taxon>
        <taxon>Gunneridae</taxon>
        <taxon>Pentapetalae</taxon>
        <taxon>rosids</taxon>
        <taxon>fabids</taxon>
        <taxon>Fabales</taxon>
        <taxon>Fabaceae</taxon>
        <taxon>Papilionoideae</taxon>
        <taxon>50 kb inversion clade</taxon>
        <taxon>NPAAA clade</taxon>
        <taxon>Hologalegina</taxon>
        <taxon>IRL clade</taxon>
        <taxon>Trifolieae</taxon>
        <taxon>Trifolium</taxon>
    </lineage>
</organism>
<comment type="caution">
    <text evidence="1">The sequence shown here is derived from an EMBL/GenBank/DDBJ whole genome shotgun (WGS) entry which is preliminary data.</text>
</comment>
<accession>A0ACB0L654</accession>
<reference evidence="1" key="1">
    <citation type="submission" date="2023-10" db="EMBL/GenBank/DDBJ databases">
        <authorList>
            <person name="Rodriguez Cubillos JULIANA M."/>
            <person name="De Vega J."/>
        </authorList>
    </citation>
    <scope>NUCLEOTIDE SEQUENCE</scope>
</reference>
<evidence type="ECO:0000313" key="2">
    <source>
        <dbReference type="Proteomes" id="UP001177021"/>
    </source>
</evidence>